<reference evidence="1" key="2">
    <citation type="submission" date="2020-09" db="EMBL/GenBank/DDBJ databases">
        <authorList>
            <person name="Sun Q."/>
            <person name="Kim S."/>
        </authorList>
    </citation>
    <scope>NUCLEOTIDE SEQUENCE</scope>
    <source>
        <strain evidence="1">KCTC 22164</strain>
    </source>
</reference>
<reference evidence="1" key="1">
    <citation type="journal article" date="2014" name="Int. J. Syst. Evol. Microbiol.">
        <title>Complete genome sequence of Corynebacterium casei LMG S-19264T (=DSM 44701T), isolated from a smear-ripened cheese.</title>
        <authorList>
            <consortium name="US DOE Joint Genome Institute (JGI-PGF)"/>
            <person name="Walter F."/>
            <person name="Albersmeier A."/>
            <person name="Kalinowski J."/>
            <person name="Ruckert C."/>
        </authorList>
    </citation>
    <scope>NUCLEOTIDE SEQUENCE</scope>
    <source>
        <strain evidence="1">KCTC 22164</strain>
    </source>
</reference>
<proteinExistence type="predicted"/>
<evidence type="ECO:0000313" key="1">
    <source>
        <dbReference type="EMBL" id="GGW94158.1"/>
    </source>
</evidence>
<keyword evidence="2" id="KW-1185">Reference proteome</keyword>
<gene>
    <name evidence="1" type="ORF">GCM10007391_30590</name>
</gene>
<evidence type="ECO:0000313" key="2">
    <source>
        <dbReference type="Proteomes" id="UP000631300"/>
    </source>
</evidence>
<name>A0A918N0N3_9ALTE</name>
<sequence length="71" mass="7804">MAKVEGAFTLTLLALTQLAGVMLIQQPLFAKLAFHVFWETKIAGQSDTPLQSFAHNEALETSKELSTINEL</sequence>
<protein>
    <submittedName>
        <fullName evidence="1">Uncharacterized protein</fullName>
    </submittedName>
</protein>
<organism evidence="1 2">
    <name type="scientific">Alteromonas halophila</name>
    <dbReference type="NCBI Taxonomy" id="516698"/>
    <lineage>
        <taxon>Bacteria</taxon>
        <taxon>Pseudomonadati</taxon>
        <taxon>Pseudomonadota</taxon>
        <taxon>Gammaproteobacteria</taxon>
        <taxon>Alteromonadales</taxon>
        <taxon>Alteromonadaceae</taxon>
        <taxon>Alteromonas/Salinimonas group</taxon>
        <taxon>Alteromonas</taxon>
    </lineage>
</organism>
<comment type="caution">
    <text evidence="1">The sequence shown here is derived from an EMBL/GenBank/DDBJ whole genome shotgun (WGS) entry which is preliminary data.</text>
</comment>
<dbReference type="EMBL" id="BMXP01000010">
    <property type="protein sequence ID" value="GGW94158.1"/>
    <property type="molecule type" value="Genomic_DNA"/>
</dbReference>
<accession>A0A918N0N3</accession>
<dbReference type="Proteomes" id="UP000631300">
    <property type="component" value="Unassembled WGS sequence"/>
</dbReference>
<dbReference type="AlphaFoldDB" id="A0A918N0N3"/>